<dbReference type="Proteomes" id="UP000540989">
    <property type="component" value="Unassembled WGS sequence"/>
</dbReference>
<dbReference type="AlphaFoldDB" id="A0A7W8E5C3"/>
<feature type="transmembrane region" description="Helical" evidence="8">
    <location>
        <begin position="113"/>
        <end position="132"/>
    </location>
</feature>
<feature type="region of interest" description="Disordered" evidence="7">
    <location>
        <begin position="1"/>
        <end position="62"/>
    </location>
</feature>
<evidence type="ECO:0000313" key="11">
    <source>
        <dbReference type="Proteomes" id="UP000540989"/>
    </source>
</evidence>
<reference evidence="10 11" key="1">
    <citation type="submission" date="2020-08" db="EMBL/GenBank/DDBJ databases">
        <title>Genomic Encyclopedia of Type Strains, Phase IV (KMG-V): Genome sequencing to study the core and pangenomes of soil and plant-associated prokaryotes.</title>
        <authorList>
            <person name="Whitman W."/>
        </authorList>
    </citation>
    <scope>NUCLEOTIDE SEQUENCE [LARGE SCALE GENOMIC DNA]</scope>
    <source>
        <strain evidence="10 11">M8UP14</strain>
    </source>
</reference>
<evidence type="ECO:0000256" key="6">
    <source>
        <dbReference type="RuleBase" id="RU003376"/>
    </source>
</evidence>
<accession>A0A7W8E5C3</accession>
<dbReference type="GO" id="GO:0005886">
    <property type="term" value="C:plasma membrane"/>
    <property type="evidence" value="ECO:0007669"/>
    <property type="project" value="UniProtKB-SubCell"/>
</dbReference>
<organism evidence="10 11">
    <name type="scientific">Granulicella aggregans</name>
    <dbReference type="NCBI Taxonomy" id="474949"/>
    <lineage>
        <taxon>Bacteria</taxon>
        <taxon>Pseudomonadati</taxon>
        <taxon>Acidobacteriota</taxon>
        <taxon>Terriglobia</taxon>
        <taxon>Terriglobales</taxon>
        <taxon>Acidobacteriaceae</taxon>
        <taxon>Granulicella</taxon>
    </lineage>
</organism>
<feature type="transmembrane region" description="Helical" evidence="8">
    <location>
        <begin position="160"/>
        <end position="180"/>
    </location>
</feature>
<dbReference type="GO" id="GO:0019646">
    <property type="term" value="P:aerobic electron transport chain"/>
    <property type="evidence" value="ECO:0007669"/>
    <property type="project" value="InterPro"/>
</dbReference>
<dbReference type="InterPro" id="IPR013833">
    <property type="entry name" value="Cyt_c_oxidase_su3_a-hlx"/>
</dbReference>
<dbReference type="Gene3D" id="1.20.120.80">
    <property type="entry name" value="Cytochrome c oxidase, subunit III, four-helix bundle"/>
    <property type="match status" value="1"/>
</dbReference>
<comment type="subcellular location">
    <subcellularLocation>
        <location evidence="6">Cell membrane</location>
        <topology evidence="6">Multi-pass membrane protein</topology>
    </subcellularLocation>
    <subcellularLocation>
        <location evidence="1">Membrane</location>
        <topology evidence="1">Multi-pass membrane protein</topology>
    </subcellularLocation>
</comment>
<comment type="similarity">
    <text evidence="2 6">Belongs to the cytochrome c oxidase subunit 3 family.</text>
</comment>
<evidence type="ECO:0000256" key="3">
    <source>
        <dbReference type="ARBA" id="ARBA00022692"/>
    </source>
</evidence>
<feature type="compositionally biased region" description="Basic and acidic residues" evidence="7">
    <location>
        <begin position="9"/>
        <end position="42"/>
    </location>
</feature>
<gene>
    <name evidence="10" type="ORF">HDF16_004217</name>
</gene>
<keyword evidence="5 8" id="KW-0472">Membrane</keyword>
<comment type="caution">
    <text evidence="10">The sequence shown here is derived from an EMBL/GenBank/DDBJ whole genome shotgun (WGS) entry which is preliminary data.</text>
</comment>
<keyword evidence="4 8" id="KW-1133">Transmembrane helix</keyword>
<dbReference type="InterPro" id="IPR000298">
    <property type="entry name" value="Cyt_c_oxidase-like_su3"/>
</dbReference>
<feature type="domain" description="Heme-copper oxidase subunit III family profile" evidence="9">
    <location>
        <begin position="69"/>
        <end position="264"/>
    </location>
</feature>
<evidence type="ECO:0000256" key="1">
    <source>
        <dbReference type="ARBA" id="ARBA00004141"/>
    </source>
</evidence>
<evidence type="ECO:0000256" key="2">
    <source>
        <dbReference type="ARBA" id="ARBA00010581"/>
    </source>
</evidence>
<protein>
    <submittedName>
        <fullName evidence="10">Cytochrome c oxidase subunit 3</fullName>
    </submittedName>
</protein>
<keyword evidence="3 6" id="KW-0812">Transmembrane</keyword>
<dbReference type="SUPFAM" id="SSF81452">
    <property type="entry name" value="Cytochrome c oxidase subunit III-like"/>
    <property type="match status" value="1"/>
</dbReference>
<dbReference type="InterPro" id="IPR024791">
    <property type="entry name" value="Cyt_c/ubiquinol_Oxase_su3"/>
</dbReference>
<dbReference type="PROSITE" id="PS50253">
    <property type="entry name" value="COX3"/>
    <property type="match status" value="1"/>
</dbReference>
<feature type="transmembrane region" description="Helical" evidence="8">
    <location>
        <begin position="200"/>
        <end position="224"/>
    </location>
</feature>
<dbReference type="EMBL" id="JACHIP010000006">
    <property type="protein sequence ID" value="MBB5059491.1"/>
    <property type="molecule type" value="Genomic_DNA"/>
</dbReference>
<name>A0A7W8E5C3_9BACT</name>
<dbReference type="PANTHER" id="PTHR11403">
    <property type="entry name" value="CYTOCHROME C OXIDASE SUBUNIT III"/>
    <property type="match status" value="1"/>
</dbReference>
<evidence type="ECO:0000256" key="4">
    <source>
        <dbReference type="ARBA" id="ARBA00022989"/>
    </source>
</evidence>
<evidence type="ECO:0000256" key="5">
    <source>
        <dbReference type="ARBA" id="ARBA00023136"/>
    </source>
</evidence>
<evidence type="ECO:0000256" key="8">
    <source>
        <dbReference type="SAM" id="Phobius"/>
    </source>
</evidence>
<evidence type="ECO:0000256" key="7">
    <source>
        <dbReference type="SAM" id="MobiDB-lite"/>
    </source>
</evidence>
<proteinExistence type="inferred from homology"/>
<dbReference type="InterPro" id="IPR035973">
    <property type="entry name" value="Cyt_c_oxidase_su3-like_sf"/>
</dbReference>
<sequence>MPGILTPTETERRPERRPQRRTDDPDHGDHGNGRRPPTDKRTGGGGDGDNWNDRPQGSRGPREKLKRYRLGVFFALAGDLMFFVAIVSAFFVSQASGRFDAYNNYINPWLPTAIPPVLWLNTAVLIISSVTAEIARRKMFHQFDVMEEWFGLGKPTSRRAMPWLAATAFLGLVFLAGQWLAWQQLNVQGVFMRSNVSSHFFFLITGVHGIHLVLGVGALVGALLSLRYSQQVENRQIIVDCSVWYWHSMGVFWIFLFALLAFFQ</sequence>
<feature type="transmembrane region" description="Helical" evidence="8">
    <location>
        <begin position="70"/>
        <end position="93"/>
    </location>
</feature>
<keyword evidence="11" id="KW-1185">Reference proteome</keyword>
<feature type="transmembrane region" description="Helical" evidence="8">
    <location>
        <begin position="244"/>
        <end position="263"/>
    </location>
</feature>
<dbReference type="RefSeq" id="WP_184221068.1">
    <property type="nucleotide sequence ID" value="NZ_JACHIP010000006.1"/>
</dbReference>
<dbReference type="PANTHER" id="PTHR11403:SF10">
    <property type="entry name" value="CYTOCHROME C OXIDASE"/>
    <property type="match status" value="1"/>
</dbReference>
<dbReference type="GO" id="GO:0004129">
    <property type="term" value="F:cytochrome-c oxidase activity"/>
    <property type="evidence" value="ECO:0007669"/>
    <property type="project" value="InterPro"/>
</dbReference>
<dbReference type="Pfam" id="PF00510">
    <property type="entry name" value="COX3"/>
    <property type="match status" value="1"/>
</dbReference>
<evidence type="ECO:0000259" key="9">
    <source>
        <dbReference type="PROSITE" id="PS50253"/>
    </source>
</evidence>
<evidence type="ECO:0000313" key="10">
    <source>
        <dbReference type="EMBL" id="MBB5059491.1"/>
    </source>
</evidence>